<dbReference type="AlphaFoldDB" id="A0A6J5BNP1"/>
<dbReference type="SUPFAM" id="SSF53800">
    <property type="entry name" value="Chelatase"/>
    <property type="match status" value="1"/>
</dbReference>
<protein>
    <recommendedName>
        <fullName evidence="5">Sirohydrochlorin cobaltochelatase</fullName>
    </recommendedName>
</protein>
<evidence type="ECO:0000313" key="4">
    <source>
        <dbReference type="Proteomes" id="UP000494249"/>
    </source>
</evidence>
<dbReference type="Pfam" id="PF01903">
    <property type="entry name" value="CbiX"/>
    <property type="match status" value="1"/>
</dbReference>
<dbReference type="Proteomes" id="UP000494249">
    <property type="component" value="Unassembled WGS sequence"/>
</dbReference>
<reference evidence="3 4" key="1">
    <citation type="submission" date="2020-04" db="EMBL/GenBank/DDBJ databases">
        <authorList>
            <person name="De Canck E."/>
        </authorList>
    </citation>
    <scope>NUCLEOTIDE SEQUENCE [LARGE SCALE GENOMIC DNA]</scope>
    <source>
        <strain evidence="3 4">LMG 22037</strain>
    </source>
</reference>
<proteinExistence type="predicted"/>
<organism evidence="3 4">
    <name type="scientific">Paraburkholderia phenoliruptrix</name>
    <dbReference type="NCBI Taxonomy" id="252970"/>
    <lineage>
        <taxon>Bacteria</taxon>
        <taxon>Pseudomonadati</taxon>
        <taxon>Pseudomonadota</taxon>
        <taxon>Betaproteobacteria</taxon>
        <taxon>Burkholderiales</taxon>
        <taxon>Burkholderiaceae</taxon>
        <taxon>Paraburkholderia</taxon>
    </lineage>
</organism>
<dbReference type="RefSeq" id="WP_035482871.1">
    <property type="nucleotide sequence ID" value="NZ_CADFGL010000019.1"/>
</dbReference>
<dbReference type="GO" id="GO:0046872">
    <property type="term" value="F:metal ion binding"/>
    <property type="evidence" value="ECO:0007669"/>
    <property type="project" value="UniProtKB-KW"/>
</dbReference>
<keyword evidence="1" id="KW-0479">Metal-binding</keyword>
<gene>
    <name evidence="3" type="ORF">LMG22037_04046</name>
</gene>
<keyword evidence="2" id="KW-0456">Lyase</keyword>
<dbReference type="EMBL" id="CADIKB010000021">
    <property type="protein sequence ID" value="CAB3710783.1"/>
    <property type="molecule type" value="Genomic_DNA"/>
</dbReference>
<dbReference type="CDD" id="cd03416">
    <property type="entry name" value="CbiX_SirB_N"/>
    <property type="match status" value="1"/>
</dbReference>
<evidence type="ECO:0000256" key="2">
    <source>
        <dbReference type="ARBA" id="ARBA00023239"/>
    </source>
</evidence>
<evidence type="ECO:0000256" key="1">
    <source>
        <dbReference type="ARBA" id="ARBA00022723"/>
    </source>
</evidence>
<evidence type="ECO:0008006" key="5">
    <source>
        <dbReference type="Google" id="ProtNLM"/>
    </source>
</evidence>
<dbReference type="InterPro" id="IPR002762">
    <property type="entry name" value="CbiX-like"/>
</dbReference>
<dbReference type="PANTHER" id="PTHR33542:SF3">
    <property type="entry name" value="SIROHYDROCHLORIN FERROCHELATASE, CHLOROPLASTIC"/>
    <property type="match status" value="1"/>
</dbReference>
<dbReference type="InterPro" id="IPR050963">
    <property type="entry name" value="Sirohydro_Cobaltochel/CbiX"/>
</dbReference>
<sequence length="126" mass="13583">MATHGLILFGHGARDVRWREPFERLATKLRAARGSGGDDGLVRLAFLELMEPDLPTAVSQLAADGCDVITVVPVFFGQGGHIRKDLPDLIERCRQTLPAVEIRCAGAVGEDEAVLDAVVGYCLRQG</sequence>
<dbReference type="Gene3D" id="3.40.50.1400">
    <property type="match status" value="1"/>
</dbReference>
<name>A0A6J5BNP1_9BURK</name>
<dbReference type="PANTHER" id="PTHR33542">
    <property type="entry name" value="SIROHYDROCHLORIN FERROCHELATASE, CHLOROPLASTIC"/>
    <property type="match status" value="1"/>
</dbReference>
<evidence type="ECO:0000313" key="3">
    <source>
        <dbReference type="EMBL" id="CAB3710783.1"/>
    </source>
</evidence>
<dbReference type="GO" id="GO:0016829">
    <property type="term" value="F:lyase activity"/>
    <property type="evidence" value="ECO:0007669"/>
    <property type="project" value="UniProtKB-KW"/>
</dbReference>
<accession>A0A6J5BNP1</accession>